<dbReference type="InterPro" id="IPR000340">
    <property type="entry name" value="Dual-sp_phosphatase_cat-dom"/>
</dbReference>
<keyword evidence="7" id="KW-1185">Reference proteome</keyword>
<keyword evidence="3" id="KW-0378">Hydrolase</keyword>
<organism evidence="6 7">
    <name type="scientific">Polytolypa hystricis (strain UAMH7299)</name>
    <dbReference type="NCBI Taxonomy" id="1447883"/>
    <lineage>
        <taxon>Eukaryota</taxon>
        <taxon>Fungi</taxon>
        <taxon>Dikarya</taxon>
        <taxon>Ascomycota</taxon>
        <taxon>Pezizomycotina</taxon>
        <taxon>Eurotiomycetes</taxon>
        <taxon>Eurotiomycetidae</taxon>
        <taxon>Onygenales</taxon>
        <taxon>Onygenales incertae sedis</taxon>
        <taxon>Polytolypa</taxon>
    </lineage>
</organism>
<reference evidence="6 7" key="1">
    <citation type="submission" date="2017-10" db="EMBL/GenBank/DDBJ databases">
        <title>Comparative genomics in systemic dimorphic fungi from Ajellomycetaceae.</title>
        <authorList>
            <person name="Munoz J.F."/>
            <person name="Mcewen J.G."/>
            <person name="Clay O.K."/>
            <person name="Cuomo C.A."/>
        </authorList>
    </citation>
    <scope>NUCLEOTIDE SEQUENCE [LARGE SCALE GENOMIC DNA]</scope>
    <source>
        <strain evidence="6 7">UAMH7299</strain>
    </source>
</reference>
<dbReference type="PANTHER" id="PTHR45848:SF4">
    <property type="entry name" value="DUAL SPECIFICITY PROTEIN PHOSPHATASE 12"/>
    <property type="match status" value="1"/>
</dbReference>
<dbReference type="Gene3D" id="3.90.190.10">
    <property type="entry name" value="Protein tyrosine phosphatase superfamily"/>
    <property type="match status" value="1"/>
</dbReference>
<dbReference type="AlphaFoldDB" id="A0A2B7Z392"/>
<proteinExistence type="inferred from homology"/>
<evidence type="ECO:0000259" key="5">
    <source>
        <dbReference type="Pfam" id="PF00782"/>
    </source>
</evidence>
<dbReference type="OrthoDB" id="10252009at2759"/>
<comment type="caution">
    <text evidence="6">The sequence shown here is derived from an EMBL/GenBank/DDBJ whole genome shotgun (WGS) entry which is preliminary data.</text>
</comment>
<dbReference type="PANTHER" id="PTHR45848">
    <property type="entry name" value="DUAL SPECIFICITY PROTEIN PHOSPHATASE 12 FAMILY MEMBER"/>
    <property type="match status" value="1"/>
</dbReference>
<evidence type="ECO:0000256" key="1">
    <source>
        <dbReference type="ARBA" id="ARBA00008601"/>
    </source>
</evidence>
<dbReference type="GO" id="GO:0004725">
    <property type="term" value="F:protein tyrosine phosphatase activity"/>
    <property type="evidence" value="ECO:0007669"/>
    <property type="project" value="UniProtKB-EC"/>
</dbReference>
<dbReference type="SUPFAM" id="SSF52799">
    <property type="entry name" value="(Phosphotyrosine protein) phosphatases II"/>
    <property type="match status" value="1"/>
</dbReference>
<evidence type="ECO:0000256" key="4">
    <source>
        <dbReference type="ARBA" id="ARBA00022912"/>
    </source>
</evidence>
<evidence type="ECO:0000313" key="7">
    <source>
        <dbReference type="Proteomes" id="UP000224634"/>
    </source>
</evidence>
<dbReference type="GO" id="GO:0008138">
    <property type="term" value="F:protein tyrosine/serine/threonine phosphatase activity"/>
    <property type="evidence" value="ECO:0007669"/>
    <property type="project" value="TreeGrafter"/>
</dbReference>
<dbReference type="STRING" id="1447883.A0A2B7Z392"/>
<evidence type="ECO:0000256" key="2">
    <source>
        <dbReference type="ARBA" id="ARBA00013064"/>
    </source>
</evidence>
<dbReference type="EMBL" id="PDNA01000002">
    <property type="protein sequence ID" value="PGH28075.1"/>
    <property type="molecule type" value="Genomic_DNA"/>
</dbReference>
<gene>
    <name evidence="6" type="ORF">AJ80_00331</name>
</gene>
<name>A0A2B7Z392_POLH7</name>
<feature type="domain" description="Dual specificity phosphatase catalytic" evidence="5">
    <location>
        <begin position="16"/>
        <end position="62"/>
    </location>
</feature>
<protein>
    <recommendedName>
        <fullName evidence="2">protein-tyrosine-phosphatase</fullName>
        <ecNumber evidence="2">3.1.3.48</ecNumber>
    </recommendedName>
</protein>
<evidence type="ECO:0000313" key="6">
    <source>
        <dbReference type="EMBL" id="PGH28075.1"/>
    </source>
</evidence>
<dbReference type="CDD" id="cd14498">
    <property type="entry name" value="DSP"/>
    <property type="match status" value="1"/>
</dbReference>
<comment type="similarity">
    <text evidence="1">Belongs to the protein-tyrosine phosphatase family. Non-receptor class dual specificity subfamily.</text>
</comment>
<sequence>MPILTAPRSSTAKEVYSRSPAIVIAYLMRKHRKPRDEVLALVSSKRKIRPNPNFLDQLQVWGEVEYQIWEDEEETILKQAYKEYLARRAEWLKEKGLTGNEPIGMKDLDSW</sequence>
<keyword evidence="4" id="KW-0904">Protein phosphatase</keyword>
<dbReference type="InterPro" id="IPR029021">
    <property type="entry name" value="Prot-tyrosine_phosphatase-like"/>
</dbReference>
<dbReference type="Pfam" id="PF00782">
    <property type="entry name" value="DSPc"/>
    <property type="match status" value="1"/>
</dbReference>
<accession>A0A2B7Z392</accession>
<dbReference type="Proteomes" id="UP000224634">
    <property type="component" value="Unassembled WGS sequence"/>
</dbReference>
<evidence type="ECO:0000256" key="3">
    <source>
        <dbReference type="ARBA" id="ARBA00022801"/>
    </source>
</evidence>
<dbReference type="EC" id="3.1.3.48" evidence="2"/>